<name>A0AAN8JZX5_PATCE</name>
<dbReference type="GO" id="GO:0004930">
    <property type="term" value="F:G protein-coupled receptor activity"/>
    <property type="evidence" value="ECO:0007669"/>
    <property type="project" value="InterPro"/>
</dbReference>
<dbReference type="InterPro" id="IPR017981">
    <property type="entry name" value="GPCR_2-like_7TM"/>
</dbReference>
<feature type="transmembrane region" description="Helical" evidence="5">
    <location>
        <begin position="38"/>
        <end position="62"/>
    </location>
</feature>
<evidence type="ECO:0000256" key="5">
    <source>
        <dbReference type="SAM" id="Phobius"/>
    </source>
</evidence>
<dbReference type="PROSITE" id="PS50261">
    <property type="entry name" value="G_PROTEIN_RECEP_F2_4"/>
    <property type="match status" value="1"/>
</dbReference>
<evidence type="ECO:0000256" key="2">
    <source>
        <dbReference type="ARBA" id="ARBA00022692"/>
    </source>
</evidence>
<evidence type="ECO:0000256" key="3">
    <source>
        <dbReference type="ARBA" id="ARBA00022989"/>
    </source>
</evidence>
<dbReference type="GO" id="GO:0007166">
    <property type="term" value="P:cell surface receptor signaling pathway"/>
    <property type="evidence" value="ECO:0007669"/>
    <property type="project" value="InterPro"/>
</dbReference>
<feature type="transmembrane region" description="Helical" evidence="5">
    <location>
        <begin position="236"/>
        <end position="256"/>
    </location>
</feature>
<feature type="domain" description="G-protein coupled receptors family 2 profile 2" evidence="6">
    <location>
        <begin position="37"/>
        <end position="286"/>
    </location>
</feature>
<feature type="transmembrane region" description="Helical" evidence="5">
    <location>
        <begin position="74"/>
        <end position="98"/>
    </location>
</feature>
<dbReference type="PANTHER" id="PTHR12011:SF347">
    <property type="entry name" value="FI21270P1-RELATED"/>
    <property type="match status" value="1"/>
</dbReference>
<evidence type="ECO:0000313" key="7">
    <source>
        <dbReference type="EMBL" id="KAK6182168.1"/>
    </source>
</evidence>
<accession>A0AAN8JZX5</accession>
<dbReference type="InterPro" id="IPR000832">
    <property type="entry name" value="GPCR_2_secretin-like"/>
</dbReference>
<dbReference type="Gene3D" id="1.20.1070.10">
    <property type="entry name" value="Rhodopsin 7-helix transmembrane proteins"/>
    <property type="match status" value="1"/>
</dbReference>
<evidence type="ECO:0000313" key="8">
    <source>
        <dbReference type="Proteomes" id="UP001347796"/>
    </source>
</evidence>
<keyword evidence="2 5" id="KW-0812">Transmembrane</keyword>
<gene>
    <name evidence="7" type="ORF">SNE40_009909</name>
</gene>
<dbReference type="AlphaFoldDB" id="A0AAN8JZX5"/>
<dbReference type="GO" id="GO:0005886">
    <property type="term" value="C:plasma membrane"/>
    <property type="evidence" value="ECO:0007669"/>
    <property type="project" value="TreeGrafter"/>
</dbReference>
<dbReference type="EMBL" id="JAZGQO010000007">
    <property type="protein sequence ID" value="KAK6182168.1"/>
    <property type="molecule type" value="Genomic_DNA"/>
</dbReference>
<keyword evidence="4 5" id="KW-0472">Membrane</keyword>
<organism evidence="7 8">
    <name type="scientific">Patella caerulea</name>
    <name type="common">Rayed Mediterranean limpet</name>
    <dbReference type="NCBI Taxonomy" id="87958"/>
    <lineage>
        <taxon>Eukaryota</taxon>
        <taxon>Metazoa</taxon>
        <taxon>Spiralia</taxon>
        <taxon>Lophotrochozoa</taxon>
        <taxon>Mollusca</taxon>
        <taxon>Gastropoda</taxon>
        <taxon>Patellogastropoda</taxon>
        <taxon>Patelloidea</taxon>
        <taxon>Patellidae</taxon>
        <taxon>Patella</taxon>
    </lineage>
</organism>
<feature type="transmembrane region" description="Helical" evidence="5">
    <location>
        <begin position="262"/>
        <end position="280"/>
    </location>
</feature>
<proteinExistence type="predicted"/>
<dbReference type="Pfam" id="PF00002">
    <property type="entry name" value="7tm_2"/>
    <property type="match status" value="1"/>
</dbReference>
<evidence type="ECO:0000259" key="6">
    <source>
        <dbReference type="PROSITE" id="PS50261"/>
    </source>
</evidence>
<reference evidence="7 8" key="1">
    <citation type="submission" date="2024-01" db="EMBL/GenBank/DDBJ databases">
        <title>The genome of the rayed Mediterranean limpet Patella caerulea (Linnaeus, 1758).</title>
        <authorList>
            <person name="Anh-Thu Weber A."/>
            <person name="Halstead-Nussloch G."/>
        </authorList>
    </citation>
    <scope>NUCLEOTIDE SEQUENCE [LARGE SCALE GENOMIC DNA]</scope>
    <source>
        <strain evidence="7">AATW-2023a</strain>
        <tissue evidence="7">Whole specimen</tissue>
    </source>
</reference>
<protein>
    <recommendedName>
        <fullName evidence="6">G-protein coupled receptors family 2 profile 2 domain-containing protein</fullName>
    </recommendedName>
</protein>
<evidence type="ECO:0000256" key="4">
    <source>
        <dbReference type="ARBA" id="ARBA00023136"/>
    </source>
</evidence>
<keyword evidence="8" id="KW-1185">Reference proteome</keyword>
<feature type="transmembrane region" description="Helical" evidence="5">
    <location>
        <begin position="148"/>
        <end position="168"/>
    </location>
</feature>
<evidence type="ECO:0000256" key="1">
    <source>
        <dbReference type="ARBA" id="ARBA00004141"/>
    </source>
</evidence>
<comment type="subcellular location">
    <subcellularLocation>
        <location evidence="1">Membrane</location>
        <topology evidence="1">Multi-pass membrane protein</topology>
    </subcellularLocation>
</comment>
<feature type="transmembrane region" description="Helical" evidence="5">
    <location>
        <begin position="104"/>
        <end position="128"/>
    </location>
</feature>
<feature type="transmembrane region" description="Helical" evidence="5">
    <location>
        <begin position="188"/>
        <end position="215"/>
    </location>
</feature>
<sequence>MADITPNNVTRTTYNFFRNMCIGSDDCTGDISDDTVTVIPATVVVIVAMVIELFIILTITFIRKLREGRPQRQLAKFVQVLHCCSHISSLLVYLLGFYIDGSNNYILCAAIAVILHYFVLMTFVWGVLEMVTSYLLYIIFHGLDFNGLRWKFLMIGSALPVIPVTALLSFQLNSYNTIRDICWIRQNYIYYFLFIPACIAFTLSFIGFAIIFVITIRMSSMTAPARATKKRILTRITLLLVALIFNGLSWSFGYLVSFEDSVLFYYLLSLSTLVYALVTLRRYFDPTTRLFWQSILKPTPPTTNRV</sequence>
<keyword evidence="3 5" id="KW-1133">Transmembrane helix</keyword>
<dbReference type="PANTHER" id="PTHR12011">
    <property type="entry name" value="ADHESION G-PROTEIN COUPLED RECEPTOR"/>
    <property type="match status" value="1"/>
</dbReference>
<dbReference type="Proteomes" id="UP001347796">
    <property type="component" value="Unassembled WGS sequence"/>
</dbReference>
<comment type="caution">
    <text evidence="7">The sequence shown here is derived from an EMBL/GenBank/DDBJ whole genome shotgun (WGS) entry which is preliminary data.</text>
</comment>